<keyword evidence="7" id="KW-1185">Reference proteome</keyword>
<dbReference type="Gene3D" id="3.20.20.370">
    <property type="entry name" value="Glycoside hydrolase/deacetylase"/>
    <property type="match status" value="1"/>
</dbReference>
<evidence type="ECO:0000313" key="7">
    <source>
        <dbReference type="Proteomes" id="UP001597168"/>
    </source>
</evidence>
<evidence type="ECO:0000313" key="6">
    <source>
        <dbReference type="EMBL" id="MFD1152112.1"/>
    </source>
</evidence>
<protein>
    <submittedName>
        <fullName evidence="6">Carbohydrate deacetylase</fullName>
    </submittedName>
</protein>
<dbReference type="SUPFAM" id="SSF88713">
    <property type="entry name" value="Glycoside hydrolase/deacetylase"/>
    <property type="match status" value="1"/>
</dbReference>
<evidence type="ECO:0000256" key="4">
    <source>
        <dbReference type="ARBA" id="ARBA00022842"/>
    </source>
</evidence>
<evidence type="ECO:0000256" key="3">
    <source>
        <dbReference type="ARBA" id="ARBA00022801"/>
    </source>
</evidence>
<evidence type="ECO:0000256" key="2">
    <source>
        <dbReference type="ARBA" id="ARBA00022723"/>
    </source>
</evidence>
<dbReference type="PANTHER" id="PTHR31609">
    <property type="entry name" value="YDJC DEACETYLASE FAMILY MEMBER"/>
    <property type="match status" value="1"/>
</dbReference>
<dbReference type="PANTHER" id="PTHR31609:SF1">
    <property type="entry name" value="CARBOHYDRATE DEACETYLASE"/>
    <property type="match status" value="1"/>
</dbReference>
<accession>A0ABW3R4V9</accession>
<reference evidence="7" key="1">
    <citation type="journal article" date="2019" name="Int. J. Syst. Evol. Microbiol.">
        <title>The Global Catalogue of Microorganisms (GCM) 10K type strain sequencing project: providing services to taxonomists for standard genome sequencing and annotation.</title>
        <authorList>
            <consortium name="The Broad Institute Genomics Platform"/>
            <consortium name="The Broad Institute Genome Sequencing Center for Infectious Disease"/>
            <person name="Wu L."/>
            <person name="Ma J."/>
        </authorList>
    </citation>
    <scope>NUCLEOTIDE SEQUENCE [LARGE SCALE GENOMIC DNA]</scope>
    <source>
        <strain evidence="7">CCUG 60214</strain>
    </source>
</reference>
<name>A0ABW3R4V9_9PSEU</name>
<keyword evidence="2" id="KW-0479">Metal-binding</keyword>
<dbReference type="Proteomes" id="UP001597168">
    <property type="component" value="Unassembled WGS sequence"/>
</dbReference>
<dbReference type="EMBL" id="JBHTLK010000324">
    <property type="protein sequence ID" value="MFD1152112.1"/>
    <property type="molecule type" value="Genomic_DNA"/>
</dbReference>
<evidence type="ECO:0000256" key="1">
    <source>
        <dbReference type="ARBA" id="ARBA00001946"/>
    </source>
</evidence>
<proteinExistence type="predicted"/>
<dbReference type="RefSeq" id="WP_380729714.1">
    <property type="nucleotide sequence ID" value="NZ_JBHTLK010000324.1"/>
</dbReference>
<keyword evidence="3" id="KW-0378">Hydrolase</keyword>
<keyword evidence="5" id="KW-0119">Carbohydrate metabolism</keyword>
<dbReference type="InterPro" id="IPR006879">
    <property type="entry name" value="YdjC-like"/>
</dbReference>
<keyword evidence="4" id="KW-0460">Magnesium</keyword>
<comment type="caution">
    <text evidence="6">The sequence shown here is derived from an EMBL/GenBank/DDBJ whole genome shotgun (WGS) entry which is preliminary data.</text>
</comment>
<sequence>MSAARRLLIVNADDYGLTDGIARGVLRAHRDGVLTSTSVLAVGPAVRRTARWLADAPALGVGAHLALIGVDPPLLTRREIPTLVTRDGGFPREWRRFLARAAAGRIDPADVERELDAQVERLVGECGLNLTHLDTHQHLHLWPPVADVVVALARRWRIGAVRLPSSRAGGPKGAGIRRLSAGVRRRLTAAGLVSPGAYAGLDEAGRLTLPTFRSALERLTESSATAAEINCHPGEAADPEASARYEWGFARAGELDALTSPELRDAVDHLGWRLGTYADLARETPAEPR</sequence>
<gene>
    <name evidence="6" type="ORF">ACFQ3T_33655</name>
</gene>
<organism evidence="6 7">
    <name type="scientific">Saccharothrix hoggarensis</name>
    <dbReference type="NCBI Taxonomy" id="913853"/>
    <lineage>
        <taxon>Bacteria</taxon>
        <taxon>Bacillati</taxon>
        <taxon>Actinomycetota</taxon>
        <taxon>Actinomycetes</taxon>
        <taxon>Pseudonocardiales</taxon>
        <taxon>Pseudonocardiaceae</taxon>
        <taxon>Saccharothrix</taxon>
    </lineage>
</organism>
<dbReference type="InterPro" id="IPR011330">
    <property type="entry name" value="Glyco_hydro/deAcase_b/a-brl"/>
</dbReference>
<dbReference type="Pfam" id="PF04794">
    <property type="entry name" value="YdjC"/>
    <property type="match status" value="1"/>
</dbReference>
<comment type="cofactor">
    <cofactor evidence="1">
        <name>Mg(2+)</name>
        <dbReference type="ChEBI" id="CHEBI:18420"/>
    </cofactor>
</comment>
<evidence type="ECO:0000256" key="5">
    <source>
        <dbReference type="ARBA" id="ARBA00023277"/>
    </source>
</evidence>